<gene>
    <name evidence="3" type="ORF">JF290_15510</name>
</gene>
<dbReference type="Proteomes" id="UP000619079">
    <property type="component" value="Unassembled WGS sequence"/>
</dbReference>
<dbReference type="RefSeq" id="WP_199025811.1">
    <property type="nucleotide sequence ID" value="NZ_JAELVR010000011.1"/>
</dbReference>
<dbReference type="SUPFAM" id="SSF75304">
    <property type="entry name" value="Amidase signature (AS) enzymes"/>
    <property type="match status" value="1"/>
</dbReference>
<evidence type="ECO:0000313" key="3">
    <source>
        <dbReference type="EMBL" id="MBJ6372933.1"/>
    </source>
</evidence>
<dbReference type="AlphaFoldDB" id="A0A8J7ILU7"/>
<evidence type="ECO:0000313" key="4">
    <source>
        <dbReference type="Proteomes" id="UP000619079"/>
    </source>
</evidence>
<evidence type="ECO:0000256" key="1">
    <source>
        <dbReference type="ARBA" id="ARBA00009199"/>
    </source>
</evidence>
<feature type="domain" description="Amidase" evidence="2">
    <location>
        <begin position="29"/>
        <end position="445"/>
    </location>
</feature>
<dbReference type="EMBL" id="JAELVR010000011">
    <property type="protein sequence ID" value="MBJ6372933.1"/>
    <property type="molecule type" value="Genomic_DNA"/>
</dbReference>
<protein>
    <submittedName>
        <fullName evidence="3">Amidase</fullName>
    </submittedName>
</protein>
<name>A0A8J7ILU7_9RHOB</name>
<dbReference type="InterPro" id="IPR000120">
    <property type="entry name" value="Amidase"/>
</dbReference>
<dbReference type="InterPro" id="IPR023631">
    <property type="entry name" value="Amidase_dom"/>
</dbReference>
<dbReference type="PROSITE" id="PS00571">
    <property type="entry name" value="AMIDASES"/>
    <property type="match status" value="1"/>
</dbReference>
<dbReference type="Gene3D" id="3.90.1300.10">
    <property type="entry name" value="Amidase signature (AS) domain"/>
    <property type="match status" value="1"/>
</dbReference>
<comment type="caution">
    <text evidence="3">The sequence shown here is derived from an EMBL/GenBank/DDBJ whole genome shotgun (WGS) entry which is preliminary data.</text>
</comment>
<dbReference type="PANTHER" id="PTHR11895:SF7">
    <property type="entry name" value="GLUTAMYL-TRNA(GLN) AMIDOTRANSFERASE SUBUNIT A, MITOCHONDRIAL"/>
    <property type="match status" value="1"/>
</dbReference>
<dbReference type="GO" id="GO:0003824">
    <property type="term" value="F:catalytic activity"/>
    <property type="evidence" value="ECO:0007669"/>
    <property type="project" value="InterPro"/>
</dbReference>
<keyword evidence="4" id="KW-1185">Reference proteome</keyword>
<proteinExistence type="inferred from homology"/>
<comment type="similarity">
    <text evidence="1">Belongs to the amidase family.</text>
</comment>
<dbReference type="Pfam" id="PF01425">
    <property type="entry name" value="Amidase"/>
    <property type="match status" value="1"/>
</dbReference>
<accession>A0A8J7ILU7</accession>
<organism evidence="3 4">
    <name type="scientific">Sedimentitalea arenosa</name>
    <dbReference type="NCBI Taxonomy" id="2798803"/>
    <lineage>
        <taxon>Bacteria</taxon>
        <taxon>Pseudomonadati</taxon>
        <taxon>Pseudomonadota</taxon>
        <taxon>Alphaproteobacteria</taxon>
        <taxon>Rhodobacterales</taxon>
        <taxon>Paracoccaceae</taxon>
        <taxon>Sedimentitalea</taxon>
    </lineage>
</organism>
<dbReference type="InterPro" id="IPR020556">
    <property type="entry name" value="Amidase_CS"/>
</dbReference>
<dbReference type="PANTHER" id="PTHR11895">
    <property type="entry name" value="TRANSAMIDASE"/>
    <property type="match status" value="1"/>
</dbReference>
<reference evidence="3" key="1">
    <citation type="submission" date="2020-12" db="EMBL/GenBank/DDBJ databases">
        <title>Sedimentitalea sp. nov., isolated from sand in Incheon.</title>
        <authorList>
            <person name="Kim W."/>
        </authorList>
    </citation>
    <scope>NUCLEOTIDE SEQUENCE</scope>
    <source>
        <strain evidence="3">CAU 1593</strain>
    </source>
</reference>
<dbReference type="InterPro" id="IPR036928">
    <property type="entry name" value="AS_sf"/>
</dbReference>
<evidence type="ECO:0000259" key="2">
    <source>
        <dbReference type="Pfam" id="PF01425"/>
    </source>
</evidence>
<sequence>MDVLTDAQYPSLCALADAYAEGRLRPSQVVRAHLDRIERLEPAIGAFQAIYAEDAMRQAEAADRMIDAGNRLGPFHGIPFGLKDICDVEGRVTTGGCQALSTRVSPETGTLVHRLLAAGGILLGKTRTVECALGGWGTNQHMGTPRNPWDKARHRVPGGSSSGTAASTACGMAVCGVGTDTGGSVRLPAAFCGLVGLKVTEGRLPTDGILPLSHTLDTPGPLARSVEDALVMFRVMDGAEGWAIERERRAGSGVFADLRRDVIGLRLGVLDAAERACCSADVRTAYDAALDRLRSGGAELVPFSAAAPYADLAAACGQLIAAEGYFHHGALYDRPDLPMDEHVRARMLAGRDVTAADYMASLRDRLAGRDDHLDRMEGLDAVLTPTVTTTAPPLDSVDEAVSPAHFTRHVNYFGLCALSVPSGLSTDGLPTGLQVIARPHEEAMALRIGAAYERVRGPMPLPAFA</sequence>